<dbReference type="PANTHER" id="PTHR37016:SF3">
    <property type="entry name" value="NEUTRAL PROTEASE 2-RELATED"/>
    <property type="match status" value="1"/>
</dbReference>
<dbReference type="Gene3D" id="3.40.390.10">
    <property type="entry name" value="Collagenase (Catalytic Domain)"/>
    <property type="match status" value="1"/>
</dbReference>
<evidence type="ECO:0000259" key="17">
    <source>
        <dbReference type="SMART" id="SM01351"/>
    </source>
</evidence>
<feature type="disulfide bond" evidence="15">
    <location>
        <begin position="257"/>
        <end position="280"/>
    </location>
</feature>
<keyword evidence="10 14" id="KW-0862">Zinc</keyword>
<evidence type="ECO:0000256" key="5">
    <source>
        <dbReference type="ARBA" id="ARBA00022670"/>
    </source>
</evidence>
<organism evidence="18 19">
    <name type="scientific">Collybia nuda</name>
    <dbReference type="NCBI Taxonomy" id="64659"/>
    <lineage>
        <taxon>Eukaryota</taxon>
        <taxon>Fungi</taxon>
        <taxon>Dikarya</taxon>
        <taxon>Basidiomycota</taxon>
        <taxon>Agaricomycotina</taxon>
        <taxon>Agaricomycetes</taxon>
        <taxon>Agaricomycetidae</taxon>
        <taxon>Agaricales</taxon>
        <taxon>Tricholomatineae</taxon>
        <taxon>Clitocybaceae</taxon>
        <taxon>Collybia</taxon>
    </lineage>
</organism>
<evidence type="ECO:0000256" key="16">
    <source>
        <dbReference type="RuleBase" id="RU361126"/>
    </source>
</evidence>
<dbReference type="Proteomes" id="UP000807353">
    <property type="component" value="Unassembled WGS sequence"/>
</dbReference>
<evidence type="ECO:0000256" key="7">
    <source>
        <dbReference type="ARBA" id="ARBA00022723"/>
    </source>
</evidence>
<reference evidence="18" key="1">
    <citation type="submission" date="2020-11" db="EMBL/GenBank/DDBJ databases">
        <authorList>
            <consortium name="DOE Joint Genome Institute"/>
            <person name="Ahrendt S."/>
            <person name="Riley R."/>
            <person name="Andreopoulos W."/>
            <person name="Labutti K."/>
            <person name="Pangilinan J."/>
            <person name="Ruiz-Duenas F.J."/>
            <person name="Barrasa J.M."/>
            <person name="Sanchez-Garcia M."/>
            <person name="Camarero S."/>
            <person name="Miyauchi S."/>
            <person name="Serrano A."/>
            <person name="Linde D."/>
            <person name="Babiker R."/>
            <person name="Drula E."/>
            <person name="Ayuso-Fernandez I."/>
            <person name="Pacheco R."/>
            <person name="Padilla G."/>
            <person name="Ferreira P."/>
            <person name="Barriuso J."/>
            <person name="Kellner H."/>
            <person name="Castanera R."/>
            <person name="Alfaro M."/>
            <person name="Ramirez L."/>
            <person name="Pisabarro A.G."/>
            <person name="Kuo A."/>
            <person name="Tritt A."/>
            <person name="Lipzen A."/>
            <person name="He G."/>
            <person name="Yan M."/>
            <person name="Ng V."/>
            <person name="Cullen D."/>
            <person name="Martin F."/>
            <person name="Rosso M.-N."/>
            <person name="Henrissat B."/>
            <person name="Hibbett D."/>
            <person name="Martinez A.T."/>
            <person name="Grigoriev I.V."/>
        </authorList>
    </citation>
    <scope>NUCLEOTIDE SEQUENCE</scope>
    <source>
        <strain evidence="18">CBS 247.69</strain>
    </source>
</reference>
<dbReference type="Gene3D" id="2.60.40.2970">
    <property type="match status" value="1"/>
</dbReference>
<feature type="binding site" evidence="14">
    <location>
        <position position="308"/>
    </location>
    <ligand>
        <name>Zn(2+)</name>
        <dbReference type="ChEBI" id="CHEBI:29105"/>
        <note>catalytic</note>
    </ligand>
</feature>
<dbReference type="InterPro" id="IPR024079">
    <property type="entry name" value="MetalloPept_cat_dom_sf"/>
</dbReference>
<evidence type="ECO:0000256" key="3">
    <source>
        <dbReference type="ARBA" id="ARBA00010279"/>
    </source>
</evidence>
<dbReference type="CDD" id="cd11008">
    <property type="entry name" value="M35_deuterolysin_like"/>
    <property type="match status" value="1"/>
</dbReference>
<dbReference type="GO" id="GO:0006508">
    <property type="term" value="P:proteolysis"/>
    <property type="evidence" value="ECO:0007669"/>
    <property type="project" value="UniProtKB-KW"/>
</dbReference>
<name>A0A9P5Y6H3_9AGAR</name>
<evidence type="ECO:0000256" key="11">
    <source>
        <dbReference type="ARBA" id="ARBA00023049"/>
    </source>
</evidence>
<accession>A0A9P5Y6H3</accession>
<evidence type="ECO:0000256" key="15">
    <source>
        <dbReference type="PIRSR" id="PIRSR601384-3"/>
    </source>
</evidence>
<dbReference type="OrthoDB" id="412874at2759"/>
<keyword evidence="11 16" id="KW-0482">Metalloprotease</keyword>
<comment type="subcellular location">
    <subcellularLocation>
        <location evidence="2 16">Secreted</location>
    </subcellularLocation>
</comment>
<keyword evidence="19" id="KW-1185">Reference proteome</keyword>
<evidence type="ECO:0000256" key="10">
    <source>
        <dbReference type="ARBA" id="ARBA00022833"/>
    </source>
</evidence>
<evidence type="ECO:0000256" key="4">
    <source>
        <dbReference type="ARBA" id="ARBA00022525"/>
    </source>
</evidence>
<keyword evidence="4 16" id="KW-0964">Secreted</keyword>
<comment type="function">
    <text evidence="16">Secreted metalloproteinase that allows assimilation of proteinaceous substrates. Shows high activities on basic nuclear substrates such as histone and protamine.</text>
</comment>
<keyword evidence="7 14" id="KW-0479">Metal-binding</keyword>
<dbReference type="InterPro" id="IPR029463">
    <property type="entry name" value="Lys_MEP"/>
</dbReference>
<evidence type="ECO:0000256" key="8">
    <source>
        <dbReference type="ARBA" id="ARBA00022729"/>
    </source>
</evidence>
<evidence type="ECO:0000313" key="18">
    <source>
        <dbReference type="EMBL" id="KAF9462035.1"/>
    </source>
</evidence>
<keyword evidence="5 16" id="KW-0645">Protease</keyword>
<feature type="binding site" evidence="14">
    <location>
        <position position="314"/>
    </location>
    <ligand>
        <name>Zn(2+)</name>
        <dbReference type="ChEBI" id="CHEBI:29105"/>
        <note>catalytic</note>
    </ligand>
</feature>
<proteinExistence type="inferred from homology"/>
<feature type="domain" description="Lysine-specific metallo-endopeptidase" evidence="17">
    <location>
        <begin position="193"/>
        <end position="342"/>
    </location>
</feature>
<feature type="active site" evidence="13">
    <location>
        <position position="305"/>
    </location>
</feature>
<dbReference type="InterPro" id="IPR050414">
    <property type="entry name" value="Fungal_M35_metalloproteases"/>
</dbReference>
<dbReference type="EC" id="3.4.24.39" evidence="16"/>
<dbReference type="GO" id="GO:0004222">
    <property type="term" value="F:metalloendopeptidase activity"/>
    <property type="evidence" value="ECO:0007669"/>
    <property type="project" value="InterPro"/>
</dbReference>
<evidence type="ECO:0000256" key="14">
    <source>
        <dbReference type="PIRSR" id="PIRSR601384-2"/>
    </source>
</evidence>
<keyword evidence="6 16" id="KW-0165">Cleavage on pair of basic residues</keyword>
<dbReference type="GO" id="GO:0046872">
    <property type="term" value="F:metal ion binding"/>
    <property type="evidence" value="ECO:0007669"/>
    <property type="project" value="UniProtKB-KW"/>
</dbReference>
<evidence type="ECO:0000256" key="2">
    <source>
        <dbReference type="ARBA" id="ARBA00004613"/>
    </source>
</evidence>
<dbReference type="GO" id="GO:0005576">
    <property type="term" value="C:extracellular region"/>
    <property type="evidence" value="ECO:0007669"/>
    <property type="project" value="UniProtKB-SubCell"/>
</dbReference>
<comment type="similarity">
    <text evidence="3 16">Belongs to the peptidase M35 family.</text>
</comment>
<protein>
    <recommendedName>
        <fullName evidence="16">Neutral protease 2</fullName>
        <ecNumber evidence="16">3.4.24.39</ecNumber>
    </recommendedName>
    <alternativeName>
        <fullName evidence="16">Deuterolysin</fullName>
    </alternativeName>
</protein>
<keyword evidence="12" id="KW-0865">Zymogen</keyword>
<comment type="catalytic activity">
    <reaction evidence="1 16">
        <text>Preferential cleavage of bonds with hydrophobic residues in P1'. Also 3-Asn-|-Gln-4 and 8-Gly-|-Ser-9 bonds in insulin B chain.</text>
        <dbReference type="EC" id="3.4.24.39"/>
    </reaction>
</comment>
<comment type="caution">
    <text evidence="18">The sequence shown here is derived from an EMBL/GenBank/DDBJ whole genome shotgun (WGS) entry which is preliminary data.</text>
</comment>
<feature type="chain" id="PRO_5040539903" description="Neutral protease 2" evidence="16">
    <location>
        <begin position="17"/>
        <end position="363"/>
    </location>
</feature>
<dbReference type="AlphaFoldDB" id="A0A9P5Y6H3"/>
<evidence type="ECO:0000256" key="6">
    <source>
        <dbReference type="ARBA" id="ARBA00022685"/>
    </source>
</evidence>
<evidence type="ECO:0000256" key="12">
    <source>
        <dbReference type="ARBA" id="ARBA00023145"/>
    </source>
</evidence>
<keyword evidence="8 16" id="KW-0732">Signal</keyword>
<feature type="binding site" evidence="14">
    <location>
        <position position="304"/>
    </location>
    <ligand>
        <name>Zn(2+)</name>
        <dbReference type="ChEBI" id="CHEBI:29105"/>
        <note>catalytic</note>
    </ligand>
</feature>
<dbReference type="PRINTS" id="PR00768">
    <property type="entry name" value="DEUTEROLYSIN"/>
</dbReference>
<feature type="signal peptide" evidence="16">
    <location>
        <begin position="1"/>
        <end position="16"/>
    </location>
</feature>
<dbReference type="SUPFAM" id="SSF55486">
    <property type="entry name" value="Metalloproteases ('zincins'), catalytic domain"/>
    <property type="match status" value="1"/>
</dbReference>
<dbReference type="Pfam" id="PF02102">
    <property type="entry name" value="Peptidase_M35"/>
    <property type="match status" value="1"/>
</dbReference>
<evidence type="ECO:0000256" key="1">
    <source>
        <dbReference type="ARBA" id="ARBA00001187"/>
    </source>
</evidence>
<dbReference type="InterPro" id="IPR001384">
    <property type="entry name" value="Peptidase_M35"/>
</dbReference>
<sequence>MFSIVIFTLFLRLAVAAPSIDFQLTPGKTPLDVTASVTNSGSDDISVMKFSPVLATAPVKHFRMFDEQGDELPFSGVSIFYDIEGAGADAWETIPAGQTIVRSIDLSATHELKSAGKHTIWANGRFQVIEGPYSKATAASQTLHSYNTNLTIPIAKSDVAASVERTLLQKRVSIGACSTQQGGTMQGDFGVAKTLAARAADRTRARDGQYVFSQFYHTTDAQTVAKVADTFQKISDAATVSTGSKITANCNGSPQYCTANVLAYAAFFVGVQGQGNVYACPPFWSLPREAPSCSGYGQADVLVHELSHLYGTEDVAYGYGASQQLSTADAVRNADTYMFYSRCKSRIPMTVFPTLIIFSALAC</sequence>
<dbReference type="SMART" id="SM01351">
    <property type="entry name" value="Aspzincin_M35"/>
    <property type="match status" value="1"/>
</dbReference>
<keyword evidence="9 16" id="KW-0378">Hydrolase</keyword>
<evidence type="ECO:0000256" key="13">
    <source>
        <dbReference type="PIRSR" id="PIRSR601384-1"/>
    </source>
</evidence>
<dbReference type="EMBL" id="MU150276">
    <property type="protein sequence ID" value="KAF9462035.1"/>
    <property type="molecule type" value="Genomic_DNA"/>
</dbReference>
<evidence type="ECO:0000313" key="19">
    <source>
        <dbReference type="Proteomes" id="UP000807353"/>
    </source>
</evidence>
<feature type="disulfide bond" evidence="15">
    <location>
        <begin position="177"/>
        <end position="250"/>
    </location>
</feature>
<gene>
    <name evidence="18" type="ORF">BDZ94DRAFT_1166650</name>
</gene>
<evidence type="ECO:0000256" key="9">
    <source>
        <dbReference type="ARBA" id="ARBA00022801"/>
    </source>
</evidence>
<dbReference type="PANTHER" id="PTHR37016">
    <property type="match status" value="1"/>
</dbReference>
<comment type="cofactor">
    <cofactor evidence="14 16">
        <name>Zn(2+)</name>
        <dbReference type="ChEBI" id="CHEBI:29105"/>
    </cofactor>
    <text evidence="14 16">Binds 1 zinc ion per subunit.</text>
</comment>